<dbReference type="Pfam" id="PF06122">
    <property type="entry name" value="TraH"/>
    <property type="match status" value="1"/>
</dbReference>
<gene>
    <name evidence="2" type="ORF">SMUL_1749</name>
</gene>
<name>A0AA86AM76_SULMK</name>
<sequence>MKRKLFSFIMSTLLAFPYPILAVDLDKMFNGQSVTTDFGTWDSPRTGNKYFYGGSYRFAFKGAGRMQPLFQGEPPSMKVGCNGFSLRGGFLALLGISEIKQLLSSSGATLAWGIMMGLEYSMPGLAKVFNTLRQYAREIQQLLGNMCNLGQMLGKSSGINSQINSLTNNLTGDLNSVFENLNNGLTGIHDNIVKGFDLSSSKDCSHKTGTAKEQCLNQVGMSSATAVAKISNTNSLSLTSMAIGASSKKLDKPTNTIYISKLSSFLEDGKIGTQSIVSNATELDNIKATVLLGRLFFGDMATPVSTLEYVMKLTNDSANGDSTIKTGSFPLDPEKAIKQLTAKVSEQVQEEKFDGMSRIQPVINSAEQVAKALIDGITAETQIDYCSAGACQVPDSFIYLMDVALKADANTSNESAQVIGNIWDSSKSSSLEVKWEGGYLESLKVIRYKVQQLSGFAPTILTTSESSATTKSSGATDIKIPLLLPNIQKYMQSIAILEKRSRAETPYTAQLKSILARYNAYFFATSMTDLITGRVLDALGTKGDPVGNPDYKNIKPYVDEMLEKKKKIDEKIKEDMKNQMSYQELAETFRNVEKQNTEDQVKEF</sequence>
<dbReference type="Proteomes" id="UP000019322">
    <property type="component" value="Chromosome"/>
</dbReference>
<proteinExistence type="predicted"/>
<feature type="signal peptide" evidence="1">
    <location>
        <begin position="1"/>
        <end position="22"/>
    </location>
</feature>
<dbReference type="RefSeq" id="WP_025344874.1">
    <property type="nucleotide sequence ID" value="NZ_CP007201.1"/>
</dbReference>
<evidence type="ECO:0000256" key="1">
    <source>
        <dbReference type="SAM" id="SignalP"/>
    </source>
</evidence>
<organism evidence="2 3">
    <name type="scientific">Sulfurospirillum multivorans (strain DM 12446 / JCM 15788 / NBRC 109480)</name>
    <dbReference type="NCBI Taxonomy" id="1150621"/>
    <lineage>
        <taxon>Bacteria</taxon>
        <taxon>Pseudomonadati</taxon>
        <taxon>Campylobacterota</taxon>
        <taxon>Epsilonproteobacteria</taxon>
        <taxon>Campylobacterales</taxon>
        <taxon>Sulfurospirillaceae</taxon>
        <taxon>Sulfurospirillum</taxon>
    </lineage>
</organism>
<dbReference type="KEGG" id="smul:SMUL_1749"/>
<feature type="chain" id="PRO_5041682663" evidence="1">
    <location>
        <begin position="23"/>
        <end position="604"/>
    </location>
</feature>
<reference evidence="2 3" key="1">
    <citation type="journal article" date="2014" name="Environ. Microbiol.">
        <title>Insights into organohalide respiration and the versatile catabolism of Sulfurospirillum multivorans gained from comparative genomics and physiological studies.</title>
        <authorList>
            <person name="Goris T."/>
            <person name="Schubert T."/>
            <person name="Gadkari J."/>
            <person name="Wubet T."/>
            <person name="Tarkka M."/>
            <person name="Buscot F."/>
            <person name="Adrian L."/>
            <person name="Diekert G."/>
        </authorList>
    </citation>
    <scope>NUCLEOTIDE SEQUENCE [LARGE SCALE GENOMIC DNA]</scope>
    <source>
        <strain evidence="3">DM 12446 / JCM 15788 / NBRC 109480</strain>
    </source>
</reference>
<dbReference type="AlphaFoldDB" id="A0AA86AM76"/>
<keyword evidence="1" id="KW-0732">Signal</keyword>
<evidence type="ECO:0000313" key="3">
    <source>
        <dbReference type="Proteomes" id="UP000019322"/>
    </source>
</evidence>
<evidence type="ECO:0000313" key="2">
    <source>
        <dbReference type="EMBL" id="AHJ13004.1"/>
    </source>
</evidence>
<accession>A0AA86AM76</accession>
<dbReference type="InterPro" id="IPR010927">
    <property type="entry name" value="T4SS_TraH"/>
</dbReference>
<protein>
    <submittedName>
        <fullName evidence="2">TraH-like domain-containing protein</fullName>
    </submittedName>
</protein>
<dbReference type="EMBL" id="CP007201">
    <property type="protein sequence ID" value="AHJ13004.1"/>
    <property type="molecule type" value="Genomic_DNA"/>
</dbReference>